<proteinExistence type="predicted"/>
<dbReference type="SUPFAM" id="SSF53383">
    <property type="entry name" value="PLP-dependent transferases"/>
    <property type="match status" value="1"/>
</dbReference>
<dbReference type="Gene3D" id="3.90.1150.10">
    <property type="entry name" value="Aspartate Aminotransferase, domain 1"/>
    <property type="match status" value="1"/>
</dbReference>
<dbReference type="KEGG" id="srt:Srot_0882"/>
<gene>
    <name evidence="1" type="ordered locus">Srot_0882</name>
</gene>
<dbReference type="PANTHER" id="PTHR43799:SF1">
    <property type="entry name" value="ASPARTATE AMINOTRANSFERASE"/>
    <property type="match status" value="1"/>
</dbReference>
<dbReference type="PANTHER" id="PTHR43799">
    <property type="entry name" value="AMINOTRANSFERASE, PUTATIVE-RELATED"/>
    <property type="match status" value="1"/>
</dbReference>
<dbReference type="Gene3D" id="3.40.640.10">
    <property type="entry name" value="Type I PLP-dependent aspartate aminotransferase-like (Major domain)"/>
    <property type="match status" value="1"/>
</dbReference>
<organism evidence="1 2">
    <name type="scientific">Segniliparus rotundus (strain ATCC BAA-972 / CDC 1076 / CIP 108378 / DSM 44985 / JCM 13578)</name>
    <dbReference type="NCBI Taxonomy" id="640132"/>
    <lineage>
        <taxon>Bacteria</taxon>
        <taxon>Bacillati</taxon>
        <taxon>Actinomycetota</taxon>
        <taxon>Actinomycetes</taxon>
        <taxon>Mycobacteriales</taxon>
        <taxon>Segniliparaceae</taxon>
        <taxon>Segniliparus</taxon>
    </lineage>
</organism>
<dbReference type="EMBL" id="CP001958">
    <property type="protein sequence ID" value="ADG97359.1"/>
    <property type="molecule type" value="Genomic_DNA"/>
</dbReference>
<dbReference type="STRING" id="640132.Srot_0882"/>
<dbReference type="InterPro" id="IPR015421">
    <property type="entry name" value="PyrdxlP-dep_Trfase_major"/>
</dbReference>
<keyword evidence="2" id="KW-1185">Reference proteome</keyword>
<dbReference type="CDD" id="cd00609">
    <property type="entry name" value="AAT_like"/>
    <property type="match status" value="1"/>
</dbReference>
<dbReference type="Pfam" id="PF12897">
    <property type="entry name" value="Asp_aminotransf"/>
    <property type="match status" value="1"/>
</dbReference>
<evidence type="ECO:0000313" key="1">
    <source>
        <dbReference type="EMBL" id="ADG97359.1"/>
    </source>
</evidence>
<evidence type="ECO:0000313" key="2">
    <source>
        <dbReference type="Proteomes" id="UP000002247"/>
    </source>
</evidence>
<dbReference type="eggNOG" id="COG1167">
    <property type="taxonomic scope" value="Bacteria"/>
</dbReference>
<accession>D6ZE79</accession>
<dbReference type="InterPro" id="IPR024551">
    <property type="entry name" value="AspAT_Ic"/>
</dbReference>
<dbReference type="InterPro" id="IPR015422">
    <property type="entry name" value="PyrdxlP-dep_Trfase_small"/>
</dbReference>
<sequence length="431" mass="45988">MTAGLPYSSLSSAEIAAELAGLRSQYAELAAKGLSLDITRGVPSAAQLDLSADLLTLPAGEHRDADGIDCRNYGGLLGLRELREIFAELLEVPPANLIANNNSSLELMHTLIVESLLHTPVDGDAPWASEPKRKFLCPAPGYDRHFAVTEDLGFELVPVAMLADGPDVGQVAELIAHDRAIKGMWLVPTYSNPTGQVISEQTIRALLALPAAAPDFRLVLDNAYALHPVVGDPPTGRPFLAWAEEAGHPNRPLIFASTSKITFAGAGVSFFAASTANLDWHLAHAGKRSIGPDKLNQLRHVLFFRDAAGVRAHMRRHKALLAPKFALALKILEERLGASKVASWTEPRGGYFVSLNVLPGTAREVVRLAKEAGVALTPAGATFPYRVDPEDTNIRIAPSLLPEPDLSDAIEAASTCVLLAAAQKLAQKDSG</sequence>
<dbReference type="InterPro" id="IPR015424">
    <property type="entry name" value="PyrdxlP-dep_Trfase"/>
</dbReference>
<name>D6ZE79_SEGRD</name>
<dbReference type="HOGENOM" id="CLU_635914_0_0_11"/>
<protein>
    <submittedName>
        <fullName evidence="1">Putative transcriptional regulator, GntR family</fullName>
    </submittedName>
</protein>
<reference evidence="1 2" key="1">
    <citation type="journal article" date="2010" name="Stand. Genomic Sci.">
        <title>Complete genome sequence of Segniliparus rotundus type strain (CDC 1076).</title>
        <authorList>
            <person name="Sikorski J."/>
            <person name="Lapidus A."/>
            <person name="Copeland A."/>
            <person name="Misra M."/>
            <person name="Glavina Del Rio T."/>
            <person name="Nolan M."/>
            <person name="Lucas S."/>
            <person name="Chen F."/>
            <person name="Tice H."/>
            <person name="Cheng J.F."/>
            <person name="Jando M."/>
            <person name="Schneider S."/>
            <person name="Bruce D."/>
            <person name="Goodwin L."/>
            <person name="Pitluck S."/>
            <person name="Liolios K."/>
            <person name="Mikhailova N."/>
            <person name="Pati A."/>
            <person name="Ivanova N."/>
            <person name="Mavromatis K."/>
            <person name="Chen A."/>
            <person name="Palaniappan K."/>
            <person name="Chertkov O."/>
            <person name="Land M."/>
            <person name="Hauser L."/>
            <person name="Chang Y.J."/>
            <person name="Jeffries C.D."/>
            <person name="Brettin T."/>
            <person name="Detter J.C."/>
            <person name="Han C."/>
            <person name="Rohde M."/>
            <person name="Goker M."/>
            <person name="Bristow J."/>
            <person name="Eisen J.A."/>
            <person name="Markowitz V."/>
            <person name="Hugenholtz P."/>
            <person name="Kyrpides N.C."/>
            <person name="Klenk H.P."/>
        </authorList>
    </citation>
    <scope>NUCLEOTIDE SEQUENCE [LARGE SCALE GENOMIC DNA]</scope>
    <source>
        <strain evidence="2">ATCC BAA-972 / CDC 1076 / CIP 108378 / DSM 44985 / JCM 13578</strain>
    </source>
</reference>
<dbReference type="AlphaFoldDB" id="D6ZE79"/>
<dbReference type="GO" id="GO:0004069">
    <property type="term" value="F:L-aspartate:2-oxoglutarate aminotransferase activity"/>
    <property type="evidence" value="ECO:0007669"/>
    <property type="project" value="InterPro"/>
</dbReference>
<dbReference type="OrthoDB" id="9802328at2"/>
<dbReference type="RefSeq" id="WP_013137815.1">
    <property type="nucleotide sequence ID" value="NC_014168.1"/>
</dbReference>
<dbReference type="Proteomes" id="UP000002247">
    <property type="component" value="Chromosome"/>
</dbReference>